<organism evidence="1 2">
    <name type="scientific">Tanacetum coccineum</name>
    <dbReference type="NCBI Taxonomy" id="301880"/>
    <lineage>
        <taxon>Eukaryota</taxon>
        <taxon>Viridiplantae</taxon>
        <taxon>Streptophyta</taxon>
        <taxon>Embryophyta</taxon>
        <taxon>Tracheophyta</taxon>
        <taxon>Spermatophyta</taxon>
        <taxon>Magnoliopsida</taxon>
        <taxon>eudicotyledons</taxon>
        <taxon>Gunneridae</taxon>
        <taxon>Pentapetalae</taxon>
        <taxon>asterids</taxon>
        <taxon>campanulids</taxon>
        <taxon>Asterales</taxon>
        <taxon>Asteraceae</taxon>
        <taxon>Asteroideae</taxon>
        <taxon>Anthemideae</taxon>
        <taxon>Anthemidinae</taxon>
        <taxon>Tanacetum</taxon>
    </lineage>
</organism>
<reference evidence="1" key="1">
    <citation type="journal article" date="2022" name="Int. J. Mol. Sci.">
        <title>Draft Genome of Tanacetum Coccineum: Genomic Comparison of Closely Related Tanacetum-Family Plants.</title>
        <authorList>
            <person name="Yamashiro T."/>
            <person name="Shiraishi A."/>
            <person name="Nakayama K."/>
            <person name="Satake H."/>
        </authorList>
    </citation>
    <scope>NUCLEOTIDE SEQUENCE</scope>
</reference>
<dbReference type="Proteomes" id="UP001151760">
    <property type="component" value="Unassembled WGS sequence"/>
</dbReference>
<accession>A0ABQ5AKB2</accession>
<proteinExistence type="predicted"/>
<evidence type="ECO:0008006" key="3">
    <source>
        <dbReference type="Google" id="ProtNLM"/>
    </source>
</evidence>
<name>A0ABQ5AKB2_9ASTR</name>
<comment type="caution">
    <text evidence="1">The sequence shown here is derived from an EMBL/GenBank/DDBJ whole genome shotgun (WGS) entry which is preliminary data.</text>
</comment>
<keyword evidence="2" id="KW-1185">Reference proteome</keyword>
<gene>
    <name evidence="1" type="ORF">Tco_0822683</name>
</gene>
<reference evidence="1" key="2">
    <citation type="submission" date="2022-01" db="EMBL/GenBank/DDBJ databases">
        <authorList>
            <person name="Yamashiro T."/>
            <person name="Shiraishi A."/>
            <person name="Satake H."/>
            <person name="Nakayama K."/>
        </authorList>
    </citation>
    <scope>NUCLEOTIDE SEQUENCE</scope>
</reference>
<evidence type="ECO:0000313" key="2">
    <source>
        <dbReference type="Proteomes" id="UP001151760"/>
    </source>
</evidence>
<evidence type="ECO:0000313" key="1">
    <source>
        <dbReference type="EMBL" id="GJT01514.1"/>
    </source>
</evidence>
<sequence length="134" mass="15299">MRYWSYYLLRLLGRYYPKRYWELLPKEILRAITQRETGMSYGKMELSKVEGDGEVKVMTRGFGDLVAKLDDKVVMEVLVRCWSDGDVVPTSVPVKWLSFTNHNSDEAQTSAHGVQNLRTFAISAITNSSDIESG</sequence>
<protein>
    <recommendedName>
        <fullName evidence="3">Histone acetyltransferase</fullName>
    </recommendedName>
</protein>
<dbReference type="EMBL" id="BQNB010012277">
    <property type="protein sequence ID" value="GJT01514.1"/>
    <property type="molecule type" value="Genomic_DNA"/>
</dbReference>